<dbReference type="EMBL" id="CM055754">
    <property type="protein sequence ID" value="KAJ7990998.1"/>
    <property type="molecule type" value="Genomic_DNA"/>
</dbReference>
<keyword evidence="2" id="KW-1185">Reference proteome</keyword>
<protein>
    <submittedName>
        <fullName evidence="1">Uncharacterized protein</fullName>
    </submittedName>
</protein>
<evidence type="ECO:0000313" key="1">
    <source>
        <dbReference type="EMBL" id="KAJ7990998.1"/>
    </source>
</evidence>
<evidence type="ECO:0000313" key="2">
    <source>
        <dbReference type="Proteomes" id="UP001157502"/>
    </source>
</evidence>
<accession>A0ACC2FHT1</accession>
<organism evidence="1 2">
    <name type="scientific">Dallia pectoralis</name>
    <name type="common">Alaska blackfish</name>
    <dbReference type="NCBI Taxonomy" id="75939"/>
    <lineage>
        <taxon>Eukaryota</taxon>
        <taxon>Metazoa</taxon>
        <taxon>Chordata</taxon>
        <taxon>Craniata</taxon>
        <taxon>Vertebrata</taxon>
        <taxon>Euteleostomi</taxon>
        <taxon>Actinopterygii</taxon>
        <taxon>Neopterygii</taxon>
        <taxon>Teleostei</taxon>
        <taxon>Protacanthopterygii</taxon>
        <taxon>Esociformes</taxon>
        <taxon>Umbridae</taxon>
        <taxon>Dallia</taxon>
    </lineage>
</organism>
<sequence length="88" mass="9600">MAVRSCWGPRYEWAASQLLARGREGGRALATPCGSETVCSHDDLCGRVLRECSSGDDVHVVRLYSTYGRGRLERRKCPASSGNDPVAE</sequence>
<dbReference type="Proteomes" id="UP001157502">
    <property type="component" value="Chromosome 27"/>
</dbReference>
<comment type="caution">
    <text evidence="1">The sequence shown here is derived from an EMBL/GenBank/DDBJ whole genome shotgun (WGS) entry which is preliminary data.</text>
</comment>
<proteinExistence type="predicted"/>
<gene>
    <name evidence="1" type="ORF">DPEC_G00292670</name>
</gene>
<name>A0ACC2FHT1_DALPE</name>
<reference evidence="1" key="1">
    <citation type="submission" date="2021-05" db="EMBL/GenBank/DDBJ databases">
        <authorList>
            <person name="Pan Q."/>
            <person name="Jouanno E."/>
            <person name="Zahm M."/>
            <person name="Klopp C."/>
            <person name="Cabau C."/>
            <person name="Louis A."/>
            <person name="Berthelot C."/>
            <person name="Parey E."/>
            <person name="Roest Crollius H."/>
            <person name="Montfort J."/>
            <person name="Robinson-Rechavi M."/>
            <person name="Bouchez O."/>
            <person name="Lampietro C."/>
            <person name="Lopez Roques C."/>
            <person name="Donnadieu C."/>
            <person name="Postlethwait J."/>
            <person name="Bobe J."/>
            <person name="Dillon D."/>
            <person name="Chandos A."/>
            <person name="von Hippel F."/>
            <person name="Guiguen Y."/>
        </authorList>
    </citation>
    <scope>NUCLEOTIDE SEQUENCE</scope>
    <source>
        <strain evidence="1">YG-Jan2019</strain>
    </source>
</reference>